<reference evidence="9" key="1">
    <citation type="journal article" date="2019" name="Int. J. Syst. Evol. Microbiol.">
        <title>The Global Catalogue of Microorganisms (GCM) 10K type strain sequencing project: providing services to taxonomists for standard genome sequencing and annotation.</title>
        <authorList>
            <consortium name="The Broad Institute Genomics Platform"/>
            <consortium name="The Broad Institute Genome Sequencing Center for Infectious Disease"/>
            <person name="Wu L."/>
            <person name="Ma J."/>
        </authorList>
    </citation>
    <scope>NUCLEOTIDE SEQUENCE [LARGE SCALE GENOMIC DNA]</scope>
    <source>
        <strain evidence="9">JCM 18198</strain>
    </source>
</reference>
<dbReference type="PANTHER" id="PTHR43133">
    <property type="entry name" value="RNA POLYMERASE ECF-TYPE SIGMA FACTO"/>
    <property type="match status" value="1"/>
</dbReference>
<dbReference type="CDD" id="cd06171">
    <property type="entry name" value="Sigma70_r4"/>
    <property type="match status" value="1"/>
</dbReference>
<dbReference type="InterPro" id="IPR007627">
    <property type="entry name" value="RNA_pol_sigma70_r2"/>
</dbReference>
<keyword evidence="5" id="KW-0804">Transcription</keyword>
<evidence type="ECO:0000256" key="4">
    <source>
        <dbReference type="ARBA" id="ARBA00023125"/>
    </source>
</evidence>
<dbReference type="NCBIfam" id="TIGR02937">
    <property type="entry name" value="sigma70-ECF"/>
    <property type="match status" value="1"/>
</dbReference>
<keyword evidence="2" id="KW-0805">Transcription regulation</keyword>
<dbReference type="SUPFAM" id="SSF88946">
    <property type="entry name" value="Sigma2 domain of RNA polymerase sigma factors"/>
    <property type="match status" value="1"/>
</dbReference>
<name>A0ABP9A3V1_9FLAO</name>
<dbReference type="InterPro" id="IPR036388">
    <property type="entry name" value="WH-like_DNA-bd_sf"/>
</dbReference>
<keyword evidence="3" id="KW-0731">Sigma factor</keyword>
<protein>
    <submittedName>
        <fullName evidence="8">Sigma-70 family RNA polymerase sigma factor</fullName>
    </submittedName>
</protein>
<dbReference type="RefSeq" id="WP_264544728.1">
    <property type="nucleotide sequence ID" value="NZ_BAABIP010000018.1"/>
</dbReference>
<accession>A0ABP9A3V1</accession>
<organism evidence="8 9">
    <name type="scientific">Flavobacterium hankyongi</name>
    <dbReference type="NCBI Taxonomy" id="1176532"/>
    <lineage>
        <taxon>Bacteria</taxon>
        <taxon>Pseudomonadati</taxon>
        <taxon>Bacteroidota</taxon>
        <taxon>Flavobacteriia</taxon>
        <taxon>Flavobacteriales</taxon>
        <taxon>Flavobacteriaceae</taxon>
        <taxon>Flavobacterium</taxon>
    </lineage>
</organism>
<evidence type="ECO:0000313" key="8">
    <source>
        <dbReference type="EMBL" id="GAA4772538.1"/>
    </source>
</evidence>
<keyword evidence="9" id="KW-1185">Reference proteome</keyword>
<dbReference type="PANTHER" id="PTHR43133:SF8">
    <property type="entry name" value="RNA POLYMERASE SIGMA FACTOR HI_1459-RELATED"/>
    <property type="match status" value="1"/>
</dbReference>
<keyword evidence="4" id="KW-0238">DNA-binding</keyword>
<dbReference type="Pfam" id="PF04542">
    <property type="entry name" value="Sigma70_r2"/>
    <property type="match status" value="1"/>
</dbReference>
<dbReference type="Gene3D" id="1.10.10.10">
    <property type="entry name" value="Winged helix-like DNA-binding domain superfamily/Winged helix DNA-binding domain"/>
    <property type="match status" value="1"/>
</dbReference>
<evidence type="ECO:0000256" key="3">
    <source>
        <dbReference type="ARBA" id="ARBA00023082"/>
    </source>
</evidence>
<proteinExistence type="inferred from homology"/>
<evidence type="ECO:0000256" key="5">
    <source>
        <dbReference type="ARBA" id="ARBA00023163"/>
    </source>
</evidence>
<dbReference type="InterPro" id="IPR014284">
    <property type="entry name" value="RNA_pol_sigma-70_dom"/>
</dbReference>
<evidence type="ECO:0000259" key="7">
    <source>
        <dbReference type="Pfam" id="PF08281"/>
    </source>
</evidence>
<sequence length="169" mass="19809">MNQSEFLNTIKPFKDKLFRLAKRLLVSNEEAEDATQDVLIKLWNKNDALKEYGSVEAYAMTITKNHCLDVLKSKRATNLKIVHNNYTEQSAELHKKIEDQDSLNWVEKWINDLPEQQKLVIQMRDIEEYEFEKIAEVLGMNETAVRVALSRARKAIREKMINTHNYGLQ</sequence>
<evidence type="ECO:0000256" key="2">
    <source>
        <dbReference type="ARBA" id="ARBA00023015"/>
    </source>
</evidence>
<gene>
    <name evidence="8" type="ORF">GCM10023230_23750</name>
</gene>
<evidence type="ECO:0000259" key="6">
    <source>
        <dbReference type="Pfam" id="PF04542"/>
    </source>
</evidence>
<dbReference type="Gene3D" id="1.10.1740.10">
    <property type="match status" value="1"/>
</dbReference>
<dbReference type="InterPro" id="IPR013325">
    <property type="entry name" value="RNA_pol_sigma_r2"/>
</dbReference>
<dbReference type="EMBL" id="BAABIP010000018">
    <property type="protein sequence ID" value="GAA4772538.1"/>
    <property type="molecule type" value="Genomic_DNA"/>
</dbReference>
<evidence type="ECO:0000313" key="9">
    <source>
        <dbReference type="Proteomes" id="UP001500141"/>
    </source>
</evidence>
<dbReference type="Pfam" id="PF08281">
    <property type="entry name" value="Sigma70_r4_2"/>
    <property type="match status" value="1"/>
</dbReference>
<dbReference type="SUPFAM" id="SSF88659">
    <property type="entry name" value="Sigma3 and sigma4 domains of RNA polymerase sigma factors"/>
    <property type="match status" value="1"/>
</dbReference>
<dbReference type="InterPro" id="IPR039425">
    <property type="entry name" value="RNA_pol_sigma-70-like"/>
</dbReference>
<feature type="domain" description="RNA polymerase sigma factor 70 region 4 type 2" evidence="7">
    <location>
        <begin position="106"/>
        <end position="156"/>
    </location>
</feature>
<dbReference type="Proteomes" id="UP001500141">
    <property type="component" value="Unassembled WGS sequence"/>
</dbReference>
<comment type="similarity">
    <text evidence="1">Belongs to the sigma-70 factor family. ECF subfamily.</text>
</comment>
<dbReference type="InterPro" id="IPR013324">
    <property type="entry name" value="RNA_pol_sigma_r3/r4-like"/>
</dbReference>
<comment type="caution">
    <text evidence="8">The sequence shown here is derived from an EMBL/GenBank/DDBJ whole genome shotgun (WGS) entry which is preliminary data.</text>
</comment>
<dbReference type="InterPro" id="IPR013249">
    <property type="entry name" value="RNA_pol_sigma70_r4_t2"/>
</dbReference>
<feature type="domain" description="RNA polymerase sigma-70 region 2" evidence="6">
    <location>
        <begin position="12"/>
        <end position="75"/>
    </location>
</feature>
<evidence type="ECO:0000256" key="1">
    <source>
        <dbReference type="ARBA" id="ARBA00010641"/>
    </source>
</evidence>